<dbReference type="Pfam" id="PF07690">
    <property type="entry name" value="MFS_1"/>
    <property type="match status" value="1"/>
</dbReference>
<dbReference type="Gene3D" id="1.20.1250.20">
    <property type="entry name" value="MFS general substrate transporter like domains"/>
    <property type="match status" value="1"/>
</dbReference>
<dbReference type="SUPFAM" id="SSF103473">
    <property type="entry name" value="MFS general substrate transporter"/>
    <property type="match status" value="1"/>
</dbReference>
<feature type="transmembrane region" description="Helical" evidence="6">
    <location>
        <begin position="261"/>
        <end position="287"/>
    </location>
</feature>
<dbReference type="PANTHER" id="PTHR23501:SF190">
    <property type="entry name" value="MAJOR FACILITATOR SUPERFAMILY MFS_1"/>
    <property type="match status" value="1"/>
</dbReference>
<keyword evidence="5 6" id="KW-0472">Membrane</keyword>
<keyword evidence="9" id="KW-1185">Reference proteome</keyword>
<dbReference type="InterPro" id="IPR036259">
    <property type="entry name" value="MFS_trans_sf"/>
</dbReference>
<keyword evidence="4 6" id="KW-1133">Transmembrane helix</keyword>
<dbReference type="PRINTS" id="PR01036">
    <property type="entry name" value="TCRTETB"/>
</dbReference>
<feature type="transmembrane region" description="Helical" evidence="6">
    <location>
        <begin position="203"/>
        <end position="220"/>
    </location>
</feature>
<feature type="transmembrane region" description="Helical" evidence="6">
    <location>
        <begin position="85"/>
        <end position="103"/>
    </location>
</feature>
<feature type="transmembrane region" description="Helical" evidence="6">
    <location>
        <begin position="145"/>
        <end position="166"/>
    </location>
</feature>
<evidence type="ECO:0000256" key="4">
    <source>
        <dbReference type="ARBA" id="ARBA00022989"/>
    </source>
</evidence>
<evidence type="ECO:0000259" key="7">
    <source>
        <dbReference type="PROSITE" id="PS50850"/>
    </source>
</evidence>
<dbReference type="InterPro" id="IPR011701">
    <property type="entry name" value="MFS"/>
</dbReference>
<dbReference type="InterPro" id="IPR020846">
    <property type="entry name" value="MFS_dom"/>
</dbReference>
<protein>
    <submittedName>
        <fullName evidence="8">EmrB/QacA subfamily drug resistance transporter</fullName>
    </submittedName>
</protein>
<name>A0ABT9ZPP4_9BACI</name>
<dbReference type="InterPro" id="IPR005829">
    <property type="entry name" value="Sugar_transporter_CS"/>
</dbReference>
<dbReference type="PROSITE" id="PS00216">
    <property type="entry name" value="SUGAR_TRANSPORT_1"/>
    <property type="match status" value="1"/>
</dbReference>
<dbReference type="PROSITE" id="PS50850">
    <property type="entry name" value="MFS"/>
    <property type="match status" value="1"/>
</dbReference>
<comment type="subcellular location">
    <subcellularLocation>
        <location evidence="1">Cell membrane</location>
        <topology evidence="1">Multi-pass membrane protein</topology>
    </subcellularLocation>
</comment>
<accession>A0ABT9ZPP4</accession>
<dbReference type="Proteomes" id="UP001234495">
    <property type="component" value="Unassembled WGS sequence"/>
</dbReference>
<evidence type="ECO:0000313" key="8">
    <source>
        <dbReference type="EMBL" id="MDQ0233210.1"/>
    </source>
</evidence>
<reference evidence="8 9" key="1">
    <citation type="submission" date="2023-07" db="EMBL/GenBank/DDBJ databases">
        <title>Genomic Encyclopedia of Type Strains, Phase IV (KMG-IV): sequencing the most valuable type-strain genomes for metagenomic binning, comparative biology and taxonomic classification.</title>
        <authorList>
            <person name="Goeker M."/>
        </authorList>
    </citation>
    <scope>NUCLEOTIDE SEQUENCE [LARGE SCALE GENOMIC DNA]</scope>
    <source>
        <strain evidence="8 9">DSM 29005</strain>
    </source>
</reference>
<proteinExistence type="predicted"/>
<sequence length="440" mass="47247">MEALLENKLQMQSKQKSLVLSIYLTGIFMGALDHGIVGPALSSIVSTFGINTSWGVWSFTIYTLLFAVSIPLMGKFSDRFGRKRIFMAGILLFGLGSLLSAVAPNFLTFLVGRSIQAIGTGGIFPITAAYITVSYPTEERAKAMGWIGVVFGLGSIMGPIVGGYIIQNYAWQWIFLINVPISILVVFSMSVMKLPQTISKKPIDYLGIILITGIILSVMLGITLKNVPILIIGLLIVPFFIKTEKHSQDPIIKLNYFKSKYVLIILSLSLMSGFIMASTMNLLPLYIETNFDVTKAQSSYGVAPLAIASMAASLIGGYLVTKWGARNILFLGFAITLIGSLSFIFPITYSLLLVSAAITGFGIGIIIGAPLNILVIQGTSMEEAGSAVGLLSLFRSLGSTIGPTIAGIILSSIASGFAYIFIVLMIVSGLALLLFMNLKK</sequence>
<feature type="domain" description="Major facilitator superfamily (MFS) profile" evidence="7">
    <location>
        <begin position="19"/>
        <end position="440"/>
    </location>
</feature>
<feature type="transmembrane region" description="Helical" evidence="6">
    <location>
        <begin position="172"/>
        <end position="191"/>
    </location>
</feature>
<gene>
    <name evidence="8" type="ORF">J2S19_004552</name>
</gene>
<evidence type="ECO:0000256" key="2">
    <source>
        <dbReference type="ARBA" id="ARBA00022448"/>
    </source>
</evidence>
<feature type="transmembrane region" description="Helical" evidence="6">
    <location>
        <begin position="387"/>
        <end position="410"/>
    </location>
</feature>
<feature type="transmembrane region" description="Helical" evidence="6">
    <location>
        <begin position="20"/>
        <end position="42"/>
    </location>
</feature>
<feature type="transmembrane region" description="Helical" evidence="6">
    <location>
        <begin position="226"/>
        <end position="241"/>
    </location>
</feature>
<dbReference type="PANTHER" id="PTHR23501">
    <property type="entry name" value="MAJOR FACILITATOR SUPERFAMILY"/>
    <property type="match status" value="1"/>
</dbReference>
<feature type="transmembrane region" description="Helical" evidence="6">
    <location>
        <begin position="299"/>
        <end position="321"/>
    </location>
</feature>
<evidence type="ECO:0000256" key="5">
    <source>
        <dbReference type="ARBA" id="ARBA00023136"/>
    </source>
</evidence>
<comment type="caution">
    <text evidence="8">The sequence shown here is derived from an EMBL/GenBank/DDBJ whole genome shotgun (WGS) entry which is preliminary data.</text>
</comment>
<feature type="transmembrane region" description="Helical" evidence="6">
    <location>
        <begin position="115"/>
        <end position="133"/>
    </location>
</feature>
<feature type="transmembrane region" description="Helical" evidence="6">
    <location>
        <begin position="416"/>
        <end position="436"/>
    </location>
</feature>
<keyword evidence="2" id="KW-0813">Transport</keyword>
<feature type="transmembrane region" description="Helical" evidence="6">
    <location>
        <begin position="351"/>
        <end position="375"/>
    </location>
</feature>
<evidence type="ECO:0000256" key="1">
    <source>
        <dbReference type="ARBA" id="ARBA00004651"/>
    </source>
</evidence>
<organism evidence="8 9">
    <name type="scientific">Metabacillus malikii</name>
    <dbReference type="NCBI Taxonomy" id="1504265"/>
    <lineage>
        <taxon>Bacteria</taxon>
        <taxon>Bacillati</taxon>
        <taxon>Bacillota</taxon>
        <taxon>Bacilli</taxon>
        <taxon>Bacillales</taxon>
        <taxon>Bacillaceae</taxon>
        <taxon>Metabacillus</taxon>
    </lineage>
</organism>
<dbReference type="EMBL" id="JAUSUD010000033">
    <property type="protein sequence ID" value="MDQ0233210.1"/>
    <property type="molecule type" value="Genomic_DNA"/>
</dbReference>
<evidence type="ECO:0000313" key="9">
    <source>
        <dbReference type="Proteomes" id="UP001234495"/>
    </source>
</evidence>
<feature type="transmembrane region" description="Helical" evidence="6">
    <location>
        <begin position="328"/>
        <end position="345"/>
    </location>
</feature>
<evidence type="ECO:0000256" key="3">
    <source>
        <dbReference type="ARBA" id="ARBA00022692"/>
    </source>
</evidence>
<keyword evidence="3 6" id="KW-0812">Transmembrane</keyword>
<dbReference type="Gene3D" id="1.20.1720.10">
    <property type="entry name" value="Multidrug resistance protein D"/>
    <property type="match status" value="1"/>
</dbReference>
<feature type="transmembrane region" description="Helical" evidence="6">
    <location>
        <begin position="54"/>
        <end position="73"/>
    </location>
</feature>
<dbReference type="RefSeq" id="WP_307346207.1">
    <property type="nucleotide sequence ID" value="NZ_JAUSUD010000033.1"/>
</dbReference>
<evidence type="ECO:0000256" key="6">
    <source>
        <dbReference type="SAM" id="Phobius"/>
    </source>
</evidence>
<dbReference type="CDD" id="cd17321">
    <property type="entry name" value="MFS_MMR_MDR_like"/>
    <property type="match status" value="1"/>
</dbReference>